<protein>
    <submittedName>
        <fullName evidence="2">Uncharacterized protein LOC142171743</fullName>
    </submittedName>
</protein>
<proteinExistence type="predicted"/>
<gene>
    <name evidence="2" type="primary">LOC142171743</name>
</gene>
<dbReference type="Proteomes" id="UP000790787">
    <property type="component" value="Chromosome 17"/>
</dbReference>
<reference evidence="1" key="1">
    <citation type="journal article" date="2014" name="Nat. Commun.">
        <title>The tobacco genome sequence and its comparison with those of tomato and potato.</title>
        <authorList>
            <person name="Sierro N."/>
            <person name="Battey J.N."/>
            <person name="Ouadi S."/>
            <person name="Bakaher N."/>
            <person name="Bovet L."/>
            <person name="Willig A."/>
            <person name="Goepfert S."/>
            <person name="Peitsch M.C."/>
            <person name="Ivanov N.V."/>
        </authorList>
    </citation>
    <scope>NUCLEOTIDE SEQUENCE [LARGE SCALE GENOMIC DNA]</scope>
</reference>
<evidence type="ECO:0000313" key="2">
    <source>
        <dbReference type="RefSeq" id="XP_075091540.1"/>
    </source>
</evidence>
<reference evidence="2" key="2">
    <citation type="submission" date="2025-08" db="UniProtKB">
        <authorList>
            <consortium name="RefSeq"/>
        </authorList>
    </citation>
    <scope>IDENTIFICATION</scope>
    <source>
        <tissue evidence="2">Leaf</tissue>
    </source>
</reference>
<organism evidence="1 2">
    <name type="scientific">Nicotiana tabacum</name>
    <name type="common">Common tobacco</name>
    <dbReference type="NCBI Taxonomy" id="4097"/>
    <lineage>
        <taxon>Eukaryota</taxon>
        <taxon>Viridiplantae</taxon>
        <taxon>Streptophyta</taxon>
        <taxon>Embryophyta</taxon>
        <taxon>Tracheophyta</taxon>
        <taxon>Spermatophyta</taxon>
        <taxon>Magnoliopsida</taxon>
        <taxon>eudicotyledons</taxon>
        <taxon>Gunneridae</taxon>
        <taxon>Pentapetalae</taxon>
        <taxon>asterids</taxon>
        <taxon>lamiids</taxon>
        <taxon>Solanales</taxon>
        <taxon>Solanaceae</taxon>
        <taxon>Nicotianoideae</taxon>
        <taxon>Nicotianeae</taxon>
        <taxon>Nicotiana</taxon>
    </lineage>
</organism>
<evidence type="ECO:0000313" key="1">
    <source>
        <dbReference type="Proteomes" id="UP000790787"/>
    </source>
</evidence>
<keyword evidence="1" id="KW-1185">Reference proteome</keyword>
<accession>A0AC58T2V8</accession>
<sequence length="129" mass="14590">MPAYSKFLKELLSNKSKVEETLVVKIIKNCSATLQNKLPRKSEHLGSFTIPCSLGSTNFENLCVIQLADQSTIILEGIVEDVQVRMDKFVFLVDFIVVNMEKNKKFPLILGRPFLETGISILDVQEMQL</sequence>
<name>A0AC58T2V8_TOBAC</name>
<dbReference type="RefSeq" id="XP_075091540.1">
    <property type="nucleotide sequence ID" value="XM_075235439.1"/>
</dbReference>